<name>A0ABY5JV76_9BACI</name>
<feature type="transmembrane region" description="Helical" evidence="1">
    <location>
        <begin position="6"/>
        <end position="31"/>
    </location>
</feature>
<dbReference type="Proteomes" id="UP001059773">
    <property type="component" value="Chromosome"/>
</dbReference>
<keyword evidence="1" id="KW-1133">Transmembrane helix</keyword>
<gene>
    <name evidence="2" type="ORF">NP439_20975</name>
</gene>
<proteinExistence type="predicted"/>
<dbReference type="RefSeq" id="WP_256707721.1">
    <property type="nucleotide sequence ID" value="NZ_CP101914.1"/>
</dbReference>
<organism evidence="2 3">
    <name type="scientific">Oceanobacillus jeddahense</name>
    <dbReference type="NCBI Taxonomy" id="1462527"/>
    <lineage>
        <taxon>Bacteria</taxon>
        <taxon>Bacillati</taxon>
        <taxon>Bacillota</taxon>
        <taxon>Bacilli</taxon>
        <taxon>Bacillales</taxon>
        <taxon>Bacillaceae</taxon>
        <taxon>Oceanobacillus</taxon>
    </lineage>
</organism>
<reference evidence="2" key="1">
    <citation type="submission" date="2022-07" db="EMBL/GenBank/DDBJ databases">
        <title>FELIX.</title>
        <authorList>
            <person name="Wan K.H."/>
            <person name="Park S."/>
            <person name="Lawrence Q."/>
            <person name="Eichenberger J.P."/>
            <person name="Booth B.W."/>
            <person name="Piaggio A.J."/>
            <person name="Chandler J.C."/>
            <person name="Franklin A.B."/>
            <person name="Celniker S.E."/>
        </authorList>
    </citation>
    <scope>NUCLEOTIDE SEQUENCE</scope>
    <source>
        <strain evidence="2">QA-1986 374</strain>
    </source>
</reference>
<evidence type="ECO:0000313" key="2">
    <source>
        <dbReference type="EMBL" id="UUI02484.1"/>
    </source>
</evidence>
<keyword evidence="3" id="KW-1185">Reference proteome</keyword>
<dbReference type="EMBL" id="CP101914">
    <property type="protein sequence ID" value="UUI02484.1"/>
    <property type="molecule type" value="Genomic_DNA"/>
</dbReference>
<keyword evidence="1" id="KW-0812">Transmembrane</keyword>
<protein>
    <submittedName>
        <fullName evidence="2">Uncharacterized protein</fullName>
    </submittedName>
</protein>
<keyword evidence="1" id="KW-0472">Membrane</keyword>
<evidence type="ECO:0000313" key="3">
    <source>
        <dbReference type="Proteomes" id="UP001059773"/>
    </source>
</evidence>
<evidence type="ECO:0000256" key="1">
    <source>
        <dbReference type="SAM" id="Phobius"/>
    </source>
</evidence>
<sequence length="45" mass="5052">MQNEFFLVPWAAAGISTIVATVFIVVISFFTKPLDKAYIDKLFAK</sequence>
<accession>A0ABY5JV76</accession>